<keyword evidence="2" id="KW-0614">Plasmid</keyword>
<evidence type="ECO:0000313" key="3">
    <source>
        <dbReference type="Proteomes" id="UP000095705"/>
    </source>
</evidence>
<gene>
    <name evidence="2" type="ORF">BGK67_35480</name>
</gene>
<dbReference type="AlphaFoldDB" id="A0A1E5NXK9"/>
<dbReference type="Proteomes" id="UP000095705">
    <property type="component" value="Plasmid pACMP2"/>
</dbReference>
<keyword evidence="1" id="KW-1133">Transmembrane helix</keyword>
<evidence type="ECO:0000313" key="2">
    <source>
        <dbReference type="EMBL" id="OEJ20938.1"/>
    </source>
</evidence>
<comment type="caution">
    <text evidence="2">The sequence shown here is derived from an EMBL/GenBank/DDBJ whole genome shotgun (WGS) entry which is preliminary data.</text>
</comment>
<keyword evidence="1" id="KW-0812">Transmembrane</keyword>
<keyword evidence="3" id="KW-1185">Reference proteome</keyword>
<keyword evidence="1" id="KW-0472">Membrane</keyword>
<feature type="transmembrane region" description="Helical" evidence="1">
    <location>
        <begin position="88"/>
        <end position="107"/>
    </location>
</feature>
<sequence>MTDSRSRTEHDRRVAGGLLGGAVVCAGLTLATNSMLPAVMAGGMLLSSMMTYRRTIDPRPYWTWPAWLVGAAGALLLAWPGGEAERLVLLPLAAVETAVAAVLFALWRRRRHGRGDWIVWIPETDTVLRREWSRRAAIHWAETERHGERVAISALDEFPHVADVLPLYPYRDRPGIAARRPVGQE</sequence>
<dbReference type="RefSeq" id="WP_069918087.1">
    <property type="nucleotide sequence ID" value="NZ_CM007204.1"/>
</dbReference>
<dbReference type="OrthoDB" id="9923048at2"/>
<organism evidence="2 3">
    <name type="scientific">Streptomyces subrutilus</name>
    <dbReference type="NCBI Taxonomy" id="36818"/>
    <lineage>
        <taxon>Bacteria</taxon>
        <taxon>Bacillati</taxon>
        <taxon>Actinomycetota</taxon>
        <taxon>Actinomycetes</taxon>
        <taxon>Kitasatosporales</taxon>
        <taxon>Streptomycetaceae</taxon>
        <taxon>Streptomyces</taxon>
    </lineage>
</organism>
<feature type="transmembrane region" description="Helical" evidence="1">
    <location>
        <begin position="35"/>
        <end position="52"/>
    </location>
</feature>
<reference evidence="2 3" key="1">
    <citation type="submission" date="2016-08" db="EMBL/GenBank/DDBJ databases">
        <title>The complete genome of Streptomyces subrutilus 10-1-1.</title>
        <authorList>
            <person name="Chen X."/>
        </authorList>
    </citation>
    <scope>NUCLEOTIDE SEQUENCE [LARGE SCALE GENOMIC DNA]</scope>
    <source>
        <strain evidence="2 3">10-1-1</strain>
        <plasmid evidence="3">pacmp2</plasmid>
    </source>
</reference>
<proteinExistence type="predicted"/>
<accession>A0A1E5NXK9</accession>
<name>A0A1E5NXK9_9ACTN</name>
<protein>
    <submittedName>
        <fullName evidence="2">Uncharacterized protein</fullName>
    </submittedName>
</protein>
<dbReference type="EMBL" id="MEHK01000006">
    <property type="protein sequence ID" value="OEJ20938.1"/>
    <property type="molecule type" value="Genomic_DNA"/>
</dbReference>
<geneLocation type="plasmid" evidence="3">
    <name>pacmp2</name>
</geneLocation>
<evidence type="ECO:0000256" key="1">
    <source>
        <dbReference type="SAM" id="Phobius"/>
    </source>
</evidence>
<feature type="transmembrane region" description="Helical" evidence="1">
    <location>
        <begin position="64"/>
        <end position="82"/>
    </location>
</feature>